<sequence>MHLAYPVGTPDTHAAFMGFNGDFERNISDIKAIGYKAVELSVRDPDEMDVLQVVNQLKEKELEVAAILATHVTRDDRLTLLSQDPMVKHAAKERLKKVIALASRFGGAPVSIGKFRGSFTGIDKEEALRTLAGIIRELCEYAQKYNVTLLIEPQHAGSINNLNTVAETLAWIESVNRPNLALHLDTFHMETTEASPLQSIVLAGEKIGYIHCSDSDRRIPGEGTIDLGKFFSMLRSVGYEGYIGMEIEQHPSYYQAAQSSYLAMNKLLKELQE</sequence>
<reference evidence="3" key="2">
    <citation type="submission" date="2020-09" db="EMBL/GenBank/DDBJ databases">
        <authorList>
            <person name="Sun Q."/>
            <person name="Zhou Y."/>
        </authorList>
    </citation>
    <scope>NUCLEOTIDE SEQUENCE</scope>
    <source>
        <strain evidence="3">CGMCC 1.15371</strain>
    </source>
</reference>
<gene>
    <name evidence="3" type="ORF">GCM10011391_21270</name>
</gene>
<dbReference type="RefSeq" id="WP_188693386.1">
    <property type="nucleotide sequence ID" value="NZ_BMIR01000009.1"/>
</dbReference>
<dbReference type="Gene3D" id="3.20.20.150">
    <property type="entry name" value="Divalent-metal-dependent TIM barrel enzymes"/>
    <property type="match status" value="1"/>
</dbReference>
<feature type="domain" description="Xylose isomerase-like TIM barrel" evidence="2">
    <location>
        <begin position="29"/>
        <end position="256"/>
    </location>
</feature>
<name>A0A8J2YHA1_9BACL</name>
<dbReference type="EMBL" id="BMIR01000009">
    <property type="protein sequence ID" value="GGE42219.1"/>
    <property type="molecule type" value="Genomic_DNA"/>
</dbReference>
<dbReference type="Pfam" id="PF01261">
    <property type="entry name" value="AP_endonuc_2"/>
    <property type="match status" value="1"/>
</dbReference>
<dbReference type="InterPro" id="IPR050417">
    <property type="entry name" value="Sugar_Epim/Isomerase"/>
</dbReference>
<protein>
    <submittedName>
        <fullName evidence="3">Epimerase</fullName>
    </submittedName>
</protein>
<dbReference type="InterPro" id="IPR013022">
    <property type="entry name" value="Xyl_isomerase-like_TIM-brl"/>
</dbReference>
<proteinExistence type="predicted"/>
<keyword evidence="1" id="KW-0413">Isomerase</keyword>
<dbReference type="Proteomes" id="UP000628775">
    <property type="component" value="Unassembled WGS sequence"/>
</dbReference>
<reference evidence="3" key="1">
    <citation type="journal article" date="2014" name="Int. J. Syst. Evol. Microbiol.">
        <title>Complete genome sequence of Corynebacterium casei LMG S-19264T (=DSM 44701T), isolated from a smear-ripened cheese.</title>
        <authorList>
            <consortium name="US DOE Joint Genome Institute (JGI-PGF)"/>
            <person name="Walter F."/>
            <person name="Albersmeier A."/>
            <person name="Kalinowski J."/>
            <person name="Ruckert C."/>
        </authorList>
    </citation>
    <scope>NUCLEOTIDE SEQUENCE</scope>
    <source>
        <strain evidence="3">CGMCC 1.15371</strain>
    </source>
</reference>
<dbReference type="GO" id="GO:0016853">
    <property type="term" value="F:isomerase activity"/>
    <property type="evidence" value="ECO:0007669"/>
    <property type="project" value="UniProtKB-KW"/>
</dbReference>
<accession>A0A8J2YHA1</accession>
<evidence type="ECO:0000313" key="4">
    <source>
        <dbReference type="Proteomes" id="UP000628775"/>
    </source>
</evidence>
<dbReference type="InterPro" id="IPR036237">
    <property type="entry name" value="Xyl_isomerase-like_sf"/>
</dbReference>
<keyword evidence="4" id="KW-1185">Reference proteome</keyword>
<evidence type="ECO:0000313" key="3">
    <source>
        <dbReference type="EMBL" id="GGE42219.1"/>
    </source>
</evidence>
<comment type="caution">
    <text evidence="3">The sequence shown here is derived from an EMBL/GenBank/DDBJ whole genome shotgun (WGS) entry which is preliminary data.</text>
</comment>
<dbReference type="PANTHER" id="PTHR43489">
    <property type="entry name" value="ISOMERASE"/>
    <property type="match status" value="1"/>
</dbReference>
<dbReference type="AlphaFoldDB" id="A0A8J2YHA1"/>
<dbReference type="PANTHER" id="PTHR43489:SF7">
    <property type="entry name" value="3-DEHYDRO-D-GULOSIDE 4-EPIMERASE-RELATED"/>
    <property type="match status" value="1"/>
</dbReference>
<evidence type="ECO:0000256" key="1">
    <source>
        <dbReference type="ARBA" id="ARBA00023235"/>
    </source>
</evidence>
<dbReference type="SUPFAM" id="SSF51658">
    <property type="entry name" value="Xylose isomerase-like"/>
    <property type="match status" value="1"/>
</dbReference>
<evidence type="ECO:0000259" key="2">
    <source>
        <dbReference type="Pfam" id="PF01261"/>
    </source>
</evidence>
<organism evidence="3 4">
    <name type="scientific">Pullulanibacillus camelliae</name>
    <dbReference type="NCBI Taxonomy" id="1707096"/>
    <lineage>
        <taxon>Bacteria</taxon>
        <taxon>Bacillati</taxon>
        <taxon>Bacillota</taxon>
        <taxon>Bacilli</taxon>
        <taxon>Bacillales</taxon>
        <taxon>Sporolactobacillaceae</taxon>
        <taxon>Pullulanibacillus</taxon>
    </lineage>
</organism>